<evidence type="ECO:0000259" key="11">
    <source>
        <dbReference type="PROSITE" id="PS50125"/>
    </source>
</evidence>
<dbReference type="InterPro" id="IPR029787">
    <property type="entry name" value="Nucleotide_cyclase"/>
</dbReference>
<evidence type="ECO:0000256" key="10">
    <source>
        <dbReference type="RuleBase" id="RU000405"/>
    </source>
</evidence>
<keyword evidence="6" id="KW-0472">Membrane</keyword>
<comment type="caution">
    <text evidence="12">The sequence shown here is derived from an EMBL/GenBank/DDBJ whole genome shotgun (WGS) entry which is preliminary data.</text>
</comment>
<dbReference type="SUPFAM" id="SSF55073">
    <property type="entry name" value="Nucleotide cyclase"/>
    <property type="match status" value="1"/>
</dbReference>
<evidence type="ECO:0000256" key="6">
    <source>
        <dbReference type="ARBA" id="ARBA00023136"/>
    </source>
</evidence>
<dbReference type="GO" id="GO:0007168">
    <property type="term" value="P:receptor guanylyl cyclase signaling pathway"/>
    <property type="evidence" value="ECO:0007669"/>
    <property type="project" value="TreeGrafter"/>
</dbReference>
<keyword evidence="9 10" id="KW-0456">Lyase</keyword>
<name>A0A6V7USM2_MELEN</name>
<keyword evidence="5" id="KW-1133">Transmembrane helix</keyword>
<evidence type="ECO:0000256" key="8">
    <source>
        <dbReference type="ARBA" id="ARBA00023180"/>
    </source>
</evidence>
<reference evidence="12 13" key="1">
    <citation type="submission" date="2020-08" db="EMBL/GenBank/DDBJ databases">
        <authorList>
            <person name="Koutsovoulos G."/>
            <person name="Danchin GJ E."/>
        </authorList>
    </citation>
    <scope>NUCLEOTIDE SEQUENCE [LARGE SCALE GENOMIC DNA]</scope>
</reference>
<organism evidence="12 13">
    <name type="scientific">Meloidogyne enterolobii</name>
    <name type="common">Root-knot nematode worm</name>
    <name type="synonym">Meloidogyne mayaguensis</name>
    <dbReference type="NCBI Taxonomy" id="390850"/>
    <lineage>
        <taxon>Eukaryota</taxon>
        <taxon>Metazoa</taxon>
        <taxon>Ecdysozoa</taxon>
        <taxon>Nematoda</taxon>
        <taxon>Chromadorea</taxon>
        <taxon>Rhabditida</taxon>
        <taxon>Tylenchina</taxon>
        <taxon>Tylenchomorpha</taxon>
        <taxon>Tylenchoidea</taxon>
        <taxon>Meloidogynidae</taxon>
        <taxon>Meloidogyninae</taxon>
        <taxon>Meloidogyne</taxon>
    </lineage>
</organism>
<comment type="catalytic activity">
    <reaction evidence="1">
        <text>GTP = 3',5'-cyclic GMP + diphosphate</text>
        <dbReference type="Rhea" id="RHEA:13665"/>
        <dbReference type="ChEBI" id="CHEBI:33019"/>
        <dbReference type="ChEBI" id="CHEBI:37565"/>
        <dbReference type="ChEBI" id="CHEBI:57746"/>
        <dbReference type="EC" id="4.6.1.2"/>
    </reaction>
</comment>
<dbReference type="GO" id="GO:0005886">
    <property type="term" value="C:plasma membrane"/>
    <property type="evidence" value="ECO:0007669"/>
    <property type="project" value="TreeGrafter"/>
</dbReference>
<dbReference type="InterPro" id="IPR018297">
    <property type="entry name" value="A/G_cyclase_CS"/>
</dbReference>
<dbReference type="PROSITE" id="PS50125">
    <property type="entry name" value="GUANYLATE_CYCLASE_2"/>
    <property type="match status" value="1"/>
</dbReference>
<proteinExistence type="inferred from homology"/>
<accession>A0A6V7USM2</accession>
<evidence type="ECO:0000256" key="1">
    <source>
        <dbReference type="ARBA" id="ARBA00001436"/>
    </source>
</evidence>
<dbReference type="GO" id="GO:0001653">
    <property type="term" value="F:peptide receptor activity"/>
    <property type="evidence" value="ECO:0007669"/>
    <property type="project" value="TreeGrafter"/>
</dbReference>
<keyword evidence="7" id="KW-0675">Receptor</keyword>
<evidence type="ECO:0000256" key="5">
    <source>
        <dbReference type="ARBA" id="ARBA00022989"/>
    </source>
</evidence>
<evidence type="ECO:0000256" key="3">
    <source>
        <dbReference type="ARBA" id="ARBA00022692"/>
    </source>
</evidence>
<evidence type="ECO:0000256" key="4">
    <source>
        <dbReference type="ARBA" id="ARBA00022741"/>
    </source>
</evidence>
<keyword evidence="8" id="KW-0325">Glycoprotein</keyword>
<dbReference type="OrthoDB" id="60033at2759"/>
<dbReference type="GO" id="GO:0004016">
    <property type="term" value="F:adenylate cyclase activity"/>
    <property type="evidence" value="ECO:0007669"/>
    <property type="project" value="TreeGrafter"/>
</dbReference>
<dbReference type="AlphaFoldDB" id="A0A6V7USM2"/>
<dbReference type="EMBL" id="CAJEWN010000105">
    <property type="protein sequence ID" value="CAD2164750.1"/>
    <property type="molecule type" value="Genomic_DNA"/>
</dbReference>
<sequence length="124" mass="13708">MFFYYFHNKPLNLSISIPGVVGITAPRYCVFGTTVTLAAKMENSGQPDKIQMTLRSYQLLSEQFPEFKCAPRGGVRIEGVGTLLTYWLEGLDNELLETARTDSGLQHVPIIPRAGTPPTPPPII</sequence>
<dbReference type="InterPro" id="IPR001054">
    <property type="entry name" value="A/G_cyclase"/>
</dbReference>
<keyword evidence="3" id="KW-0812">Transmembrane</keyword>
<evidence type="ECO:0000313" key="13">
    <source>
        <dbReference type="Proteomes" id="UP000580250"/>
    </source>
</evidence>
<dbReference type="GO" id="GO:0035556">
    <property type="term" value="P:intracellular signal transduction"/>
    <property type="evidence" value="ECO:0007669"/>
    <property type="project" value="InterPro"/>
</dbReference>
<dbReference type="PANTHER" id="PTHR11920">
    <property type="entry name" value="GUANYLYL CYCLASE"/>
    <property type="match status" value="1"/>
</dbReference>
<dbReference type="Pfam" id="PF00211">
    <property type="entry name" value="Guanylate_cyc"/>
    <property type="match status" value="1"/>
</dbReference>
<dbReference type="Gene3D" id="3.30.70.1230">
    <property type="entry name" value="Nucleotide cyclase"/>
    <property type="match status" value="1"/>
</dbReference>
<protein>
    <recommendedName>
        <fullName evidence="11">Guanylate cyclase domain-containing protein</fullName>
    </recommendedName>
</protein>
<evidence type="ECO:0000256" key="9">
    <source>
        <dbReference type="ARBA" id="ARBA00023239"/>
    </source>
</evidence>
<dbReference type="PANTHER" id="PTHR11920:SF485">
    <property type="entry name" value="RECEPTOR-TYPE GUANYLATE CYCLASE DAF-11"/>
    <property type="match status" value="1"/>
</dbReference>
<dbReference type="GO" id="GO:0000166">
    <property type="term" value="F:nucleotide binding"/>
    <property type="evidence" value="ECO:0007669"/>
    <property type="project" value="UniProtKB-KW"/>
</dbReference>
<dbReference type="Proteomes" id="UP000580250">
    <property type="component" value="Unassembled WGS sequence"/>
</dbReference>
<dbReference type="GO" id="GO:0004383">
    <property type="term" value="F:guanylate cyclase activity"/>
    <property type="evidence" value="ECO:0007669"/>
    <property type="project" value="UniProtKB-EC"/>
</dbReference>
<comment type="subcellular location">
    <subcellularLocation>
        <location evidence="2">Membrane</location>
    </subcellularLocation>
</comment>
<dbReference type="PROSITE" id="PS00452">
    <property type="entry name" value="GUANYLATE_CYCLASE_1"/>
    <property type="match status" value="1"/>
</dbReference>
<evidence type="ECO:0000313" key="12">
    <source>
        <dbReference type="EMBL" id="CAD2164750.1"/>
    </source>
</evidence>
<comment type="similarity">
    <text evidence="10">Belongs to the adenylyl cyclase class-4/guanylyl cyclase family.</text>
</comment>
<dbReference type="InterPro" id="IPR050401">
    <property type="entry name" value="Cyclic_nucleotide_synthase"/>
</dbReference>
<gene>
    <name evidence="12" type="ORF">MENT_LOCUS16744</name>
</gene>
<keyword evidence="4" id="KW-0547">Nucleotide-binding</keyword>
<feature type="domain" description="Guanylate cyclase" evidence="11">
    <location>
        <begin position="11"/>
        <end position="42"/>
    </location>
</feature>
<evidence type="ECO:0000256" key="7">
    <source>
        <dbReference type="ARBA" id="ARBA00023170"/>
    </source>
</evidence>
<evidence type="ECO:0000256" key="2">
    <source>
        <dbReference type="ARBA" id="ARBA00004370"/>
    </source>
</evidence>